<dbReference type="InterPro" id="IPR047272">
    <property type="entry name" value="S49_SppA_C"/>
</dbReference>
<dbReference type="Gene3D" id="6.20.330.10">
    <property type="match status" value="1"/>
</dbReference>
<dbReference type="InterPro" id="IPR029045">
    <property type="entry name" value="ClpP/crotonase-like_dom_sf"/>
</dbReference>
<dbReference type="CDD" id="cd07018">
    <property type="entry name" value="S49_SppA_67K_type"/>
    <property type="match status" value="1"/>
</dbReference>
<evidence type="ECO:0000313" key="8">
    <source>
        <dbReference type="Proteomes" id="UP000007058"/>
    </source>
</evidence>
<feature type="domain" description="Peptidase S49" evidence="6">
    <location>
        <begin position="368"/>
        <end position="515"/>
    </location>
</feature>
<reference evidence="7 8" key="1">
    <citation type="journal article" date="2005" name="DNA Res.">
        <title>Complete genome sequence of the facultative anaerobic magnetotactic bacterium Magnetospirillum sp. strain AMB-1.</title>
        <authorList>
            <person name="Matsunaga T."/>
            <person name="Okamura Y."/>
            <person name="Fukuda Y."/>
            <person name="Wahyudi A.T."/>
            <person name="Murase Y."/>
            <person name="Takeyama H."/>
        </authorList>
    </citation>
    <scope>NUCLEOTIDE SEQUENCE [LARGE SCALE GENOMIC DNA]</scope>
    <source>
        <strain evidence="8">ATCC 700264 / AMB-1</strain>
    </source>
</reference>
<evidence type="ECO:0000259" key="6">
    <source>
        <dbReference type="Pfam" id="PF01343"/>
    </source>
</evidence>
<accession>Q2W6X3</accession>
<evidence type="ECO:0000256" key="4">
    <source>
        <dbReference type="ARBA" id="ARBA00022825"/>
    </source>
</evidence>
<dbReference type="GO" id="GO:0016020">
    <property type="term" value="C:membrane"/>
    <property type="evidence" value="ECO:0007669"/>
    <property type="project" value="InterPro"/>
</dbReference>
<protein>
    <submittedName>
        <fullName evidence="7">Periplasmic serine protease</fullName>
    </submittedName>
</protein>
<evidence type="ECO:0000256" key="2">
    <source>
        <dbReference type="ARBA" id="ARBA00022670"/>
    </source>
</evidence>
<gene>
    <name evidence="7" type="ordered locus">amb1598</name>
</gene>
<dbReference type="PANTHER" id="PTHR33209">
    <property type="entry name" value="PROTEASE 4"/>
    <property type="match status" value="1"/>
</dbReference>
<dbReference type="HOGENOM" id="CLU_008856_1_0_5"/>
<dbReference type="InterPro" id="IPR002142">
    <property type="entry name" value="Peptidase_S49"/>
</dbReference>
<evidence type="ECO:0000256" key="3">
    <source>
        <dbReference type="ARBA" id="ARBA00022801"/>
    </source>
</evidence>
<feature type="active site" description="Proton donor/acceptor" evidence="5">
    <location>
        <position position="193"/>
    </location>
</feature>
<dbReference type="GO" id="GO:0006465">
    <property type="term" value="P:signal peptide processing"/>
    <property type="evidence" value="ECO:0007669"/>
    <property type="project" value="InterPro"/>
</dbReference>
<feature type="active site" description="Nucleophile" evidence="5">
    <location>
        <position position="385"/>
    </location>
</feature>
<dbReference type="SUPFAM" id="SSF52096">
    <property type="entry name" value="ClpP/crotonase"/>
    <property type="match status" value="2"/>
</dbReference>
<evidence type="ECO:0000313" key="7">
    <source>
        <dbReference type="EMBL" id="BAE50402.1"/>
    </source>
</evidence>
<dbReference type="InterPro" id="IPR047217">
    <property type="entry name" value="S49_SppA_67K_type_N"/>
</dbReference>
<dbReference type="PIRSF" id="PIRSF001217">
    <property type="entry name" value="Protease_4_SppA"/>
    <property type="match status" value="1"/>
</dbReference>
<feature type="domain" description="Peptidase S49" evidence="6">
    <location>
        <begin position="120"/>
        <end position="268"/>
    </location>
</feature>
<dbReference type="InterPro" id="IPR004634">
    <property type="entry name" value="Pept_S49_pIV"/>
</dbReference>
<organism evidence="7 8">
    <name type="scientific">Paramagnetospirillum magneticum (strain ATCC 700264 / AMB-1)</name>
    <name type="common">Magnetospirillum magneticum</name>
    <dbReference type="NCBI Taxonomy" id="342108"/>
    <lineage>
        <taxon>Bacteria</taxon>
        <taxon>Pseudomonadati</taxon>
        <taxon>Pseudomonadota</taxon>
        <taxon>Alphaproteobacteria</taxon>
        <taxon>Rhodospirillales</taxon>
        <taxon>Magnetospirillaceae</taxon>
        <taxon>Paramagnetospirillum</taxon>
    </lineage>
</organism>
<dbReference type="STRING" id="342108.amb1598"/>
<proteinExistence type="inferred from homology"/>
<dbReference type="AlphaFoldDB" id="Q2W6X3"/>
<dbReference type="PANTHER" id="PTHR33209:SF1">
    <property type="entry name" value="PEPTIDASE S49 DOMAIN-CONTAINING PROTEIN"/>
    <property type="match status" value="1"/>
</dbReference>
<keyword evidence="4" id="KW-0720">Serine protease</keyword>
<keyword evidence="2 7" id="KW-0645">Protease</keyword>
<dbReference type="Pfam" id="PF01343">
    <property type="entry name" value="Peptidase_S49"/>
    <property type="match status" value="2"/>
</dbReference>
<dbReference type="KEGG" id="mag:amb1598"/>
<dbReference type="CDD" id="cd07023">
    <property type="entry name" value="S49_Sppa_N_C"/>
    <property type="match status" value="1"/>
</dbReference>
<sequence>MIMRRIGRFLVAFLAVTGFVFLGLMGLGGWLAAHMAEGDGKKMADRMVLTLDLDAPFRDTTRENPLAMLSGERSYGLRQVVEALDRAAADSRVSGVFATLGHSPLGLAGRQDLRDAVARFRASGKPAVLFAETLGEGGSGTLDYYLATAFSQVWLQPSGDVGLTGLWVESPFIKGTLDLLGIKAQFSGRHEYKSAIDMFTETGFTPAHRENLGRLLDSWSEQIVAGIAAARGLPEPQVRELMGKGPFLASEALAARLVDKVGYRDEAWGMIAGIGKDKAEEMDLGDYAARLDHPKGVKVALISGIGAIHRGESHHGLDGDGDFGSQTVAEAFRDAVDDDAVKVILFRVDSPGGSYIASDTVHHEVERARKAGKKVVVSMGNYAASGGYFVAMGADRIIAAPGTITGSIGVFTGKVVLDEFWKKLGISWDEMHRGDNAGMWSANQPFSSQAKARIDTLLDHIYADFTGKASAARNLDAARMDKLARGRIWTGADAKQSGLVDGLGGWAEALSQVRQVGGLKVDETLTLVEFPRPRKPWQVLAESLGGGSVAERRILARIEPLLDVLAPAAGAQLRAPDLRGPR</sequence>
<dbReference type="GO" id="GO:0008236">
    <property type="term" value="F:serine-type peptidase activity"/>
    <property type="evidence" value="ECO:0007669"/>
    <property type="project" value="UniProtKB-KW"/>
</dbReference>
<keyword evidence="3" id="KW-0378">Hydrolase</keyword>
<name>Q2W6X3_PARM1</name>
<comment type="similarity">
    <text evidence="1">Belongs to the peptidase S49 family.</text>
</comment>
<evidence type="ECO:0000256" key="5">
    <source>
        <dbReference type="PIRSR" id="PIRSR001217-1"/>
    </source>
</evidence>
<keyword evidence="8" id="KW-1185">Reference proteome</keyword>
<dbReference type="Proteomes" id="UP000007058">
    <property type="component" value="Chromosome"/>
</dbReference>
<dbReference type="EMBL" id="AP007255">
    <property type="protein sequence ID" value="BAE50402.1"/>
    <property type="molecule type" value="Genomic_DNA"/>
</dbReference>
<evidence type="ECO:0000256" key="1">
    <source>
        <dbReference type="ARBA" id="ARBA00008683"/>
    </source>
</evidence>
<dbReference type="Gene3D" id="3.90.226.10">
    <property type="entry name" value="2-enoyl-CoA Hydratase, Chain A, domain 1"/>
    <property type="match status" value="3"/>
</dbReference>